<dbReference type="InterPro" id="IPR002918">
    <property type="entry name" value="Lipase_EstA/Esterase_EstB"/>
</dbReference>
<dbReference type="AlphaFoldDB" id="A0A0B2V4R1"/>
<accession>A0A0B2V4R1</accession>
<dbReference type="Pfam" id="PF01674">
    <property type="entry name" value="Lipase_2"/>
    <property type="match status" value="1"/>
</dbReference>
<dbReference type="Gene3D" id="3.40.50.1820">
    <property type="entry name" value="alpha/beta hydrolase"/>
    <property type="match status" value="1"/>
</dbReference>
<proteinExistence type="predicted"/>
<dbReference type="GO" id="GO:0016298">
    <property type="term" value="F:lipase activity"/>
    <property type="evidence" value="ECO:0007669"/>
    <property type="project" value="TreeGrafter"/>
</dbReference>
<protein>
    <submittedName>
        <fullName evidence="1">Uncharacterized protein</fullName>
    </submittedName>
</protein>
<dbReference type="EMBL" id="JPKZ01002099">
    <property type="protein sequence ID" value="KHN78416.1"/>
    <property type="molecule type" value="Genomic_DNA"/>
</dbReference>
<comment type="caution">
    <text evidence="1">The sequence shown here is derived from an EMBL/GenBank/DDBJ whole genome shotgun (WGS) entry which is preliminary data.</text>
</comment>
<organism evidence="1 2">
    <name type="scientific">Toxocara canis</name>
    <name type="common">Canine roundworm</name>
    <dbReference type="NCBI Taxonomy" id="6265"/>
    <lineage>
        <taxon>Eukaryota</taxon>
        <taxon>Metazoa</taxon>
        <taxon>Ecdysozoa</taxon>
        <taxon>Nematoda</taxon>
        <taxon>Chromadorea</taxon>
        <taxon>Rhabditida</taxon>
        <taxon>Spirurina</taxon>
        <taxon>Ascaridomorpha</taxon>
        <taxon>Ascaridoidea</taxon>
        <taxon>Toxocaridae</taxon>
        <taxon>Toxocara</taxon>
    </lineage>
</organism>
<dbReference type="PANTHER" id="PTHR32015:SF5">
    <property type="entry name" value="LIPASE RELATED"/>
    <property type="match status" value="1"/>
</dbReference>
<evidence type="ECO:0000313" key="1">
    <source>
        <dbReference type="EMBL" id="KHN78416.1"/>
    </source>
</evidence>
<dbReference type="PANTHER" id="PTHR32015">
    <property type="entry name" value="FASTING INDUCED LIPASE"/>
    <property type="match status" value="1"/>
</dbReference>
<keyword evidence="2" id="KW-1185">Reference proteome</keyword>
<sequence>MGSFGGKMQPSEVPQRDPVRMLIVAVHFYTGRAVNVVAFSLGVPISRKAIMGGRCVETDEDLGDPLTPFIETFVGVSGPNHGAKFEACFLLLLRILS</sequence>
<dbReference type="InterPro" id="IPR029058">
    <property type="entry name" value="AB_hydrolase_fold"/>
</dbReference>
<dbReference type="Proteomes" id="UP000031036">
    <property type="component" value="Unassembled WGS sequence"/>
</dbReference>
<name>A0A0B2V4R1_TOXCA</name>
<dbReference type="GO" id="GO:0016042">
    <property type="term" value="P:lipid catabolic process"/>
    <property type="evidence" value="ECO:0007669"/>
    <property type="project" value="InterPro"/>
</dbReference>
<dbReference type="OrthoDB" id="10451748at2759"/>
<reference evidence="1 2" key="1">
    <citation type="submission" date="2014-11" db="EMBL/GenBank/DDBJ databases">
        <title>Genetic blueprint of the zoonotic pathogen Toxocara canis.</title>
        <authorList>
            <person name="Zhu X.-Q."/>
            <person name="Korhonen P.K."/>
            <person name="Cai H."/>
            <person name="Young N.D."/>
            <person name="Nejsum P."/>
            <person name="von Samson-Himmelstjerna G."/>
            <person name="Boag P.R."/>
            <person name="Tan P."/>
            <person name="Li Q."/>
            <person name="Min J."/>
            <person name="Yang Y."/>
            <person name="Wang X."/>
            <person name="Fang X."/>
            <person name="Hall R.S."/>
            <person name="Hofmann A."/>
            <person name="Sternberg P.W."/>
            <person name="Jex A.R."/>
            <person name="Gasser R.B."/>
        </authorList>
    </citation>
    <scope>NUCLEOTIDE SEQUENCE [LARGE SCALE GENOMIC DNA]</scope>
    <source>
        <strain evidence="1">PN_DK_2014</strain>
    </source>
</reference>
<evidence type="ECO:0000313" key="2">
    <source>
        <dbReference type="Proteomes" id="UP000031036"/>
    </source>
</evidence>
<gene>
    <name evidence="1" type="ORF">Tcan_02840</name>
</gene>